<dbReference type="EMBL" id="WNXC01000001">
    <property type="protein sequence ID" value="MBB2148798.1"/>
    <property type="molecule type" value="Genomic_DNA"/>
</dbReference>
<accession>A0ABR6EWI8</accession>
<comment type="caution">
    <text evidence="1">The sequence shown here is derived from an EMBL/GenBank/DDBJ whole genome shotgun (WGS) entry which is preliminary data.</text>
</comment>
<organism evidence="1 2">
    <name type="scientific">Pedobacter gandavensis</name>
    <dbReference type="NCBI Taxonomy" id="2679963"/>
    <lineage>
        <taxon>Bacteria</taxon>
        <taxon>Pseudomonadati</taxon>
        <taxon>Bacteroidota</taxon>
        <taxon>Sphingobacteriia</taxon>
        <taxon>Sphingobacteriales</taxon>
        <taxon>Sphingobacteriaceae</taxon>
        <taxon>Pedobacter</taxon>
    </lineage>
</organism>
<name>A0ABR6EWI8_9SPHI</name>
<keyword evidence="2" id="KW-1185">Reference proteome</keyword>
<dbReference type="RefSeq" id="WP_182955130.1">
    <property type="nucleotide sequence ID" value="NZ_WNXC01000001.1"/>
</dbReference>
<reference evidence="1 2" key="1">
    <citation type="submission" date="2019-11" db="EMBL/GenBank/DDBJ databases">
        <title>Description of Pedobacter sp. LMG 31462T.</title>
        <authorList>
            <person name="Carlier A."/>
            <person name="Qi S."/>
            <person name="Vandamme P."/>
        </authorList>
    </citation>
    <scope>NUCLEOTIDE SEQUENCE [LARGE SCALE GENOMIC DNA]</scope>
    <source>
        <strain evidence="1 2">LMG 31462</strain>
    </source>
</reference>
<gene>
    <name evidence="1" type="ORF">GM920_07725</name>
</gene>
<proteinExistence type="predicted"/>
<sequence>MGTHKITVNINNLRKKAMMSFDRLTITLNQSIAESEKEYGDNMVRVDPDDIQTEMDDLRMLIGSIGGLCIEGDNDFKDVFSEAYPSESSMVCFNEEE</sequence>
<protein>
    <submittedName>
        <fullName evidence="1">Uncharacterized protein</fullName>
    </submittedName>
</protein>
<evidence type="ECO:0000313" key="2">
    <source>
        <dbReference type="Proteomes" id="UP000636110"/>
    </source>
</evidence>
<dbReference type="Proteomes" id="UP000636110">
    <property type="component" value="Unassembled WGS sequence"/>
</dbReference>
<evidence type="ECO:0000313" key="1">
    <source>
        <dbReference type="EMBL" id="MBB2148798.1"/>
    </source>
</evidence>